<organism evidence="1 2">
    <name type="scientific">Cohaesibacter gelatinilyticus</name>
    <dbReference type="NCBI Taxonomy" id="372072"/>
    <lineage>
        <taxon>Bacteria</taxon>
        <taxon>Pseudomonadati</taxon>
        <taxon>Pseudomonadota</taxon>
        <taxon>Alphaproteobacteria</taxon>
        <taxon>Hyphomicrobiales</taxon>
        <taxon>Cohaesibacteraceae</taxon>
    </lineage>
</organism>
<dbReference type="Proteomes" id="UP000219439">
    <property type="component" value="Unassembled WGS sequence"/>
</dbReference>
<sequence length="103" mass="11639">MSLDLNFFSSLSKDELAEKLKYIQTKHALIFPSEFGMSEAFDPDEFDHDLLANMGVTFKVSSHFMAWPRRGAQGYSVSDMVAAVKGEFEPDQIVALWEMDAII</sequence>
<name>A0A285PLW8_9HYPH</name>
<protein>
    <submittedName>
        <fullName evidence="1">Uncharacterized protein</fullName>
    </submittedName>
</protein>
<gene>
    <name evidence="1" type="ORF">SAMN06265368_4233</name>
</gene>
<accession>A0A285PLW8</accession>
<proteinExistence type="predicted"/>
<keyword evidence="2" id="KW-1185">Reference proteome</keyword>
<dbReference type="AlphaFoldDB" id="A0A285PLW8"/>
<dbReference type="EMBL" id="OBEL01000007">
    <property type="protein sequence ID" value="SNZ21116.1"/>
    <property type="molecule type" value="Genomic_DNA"/>
</dbReference>
<dbReference type="Gene3D" id="3.30.70.2920">
    <property type="match status" value="1"/>
</dbReference>
<reference evidence="1 2" key="1">
    <citation type="submission" date="2017-09" db="EMBL/GenBank/DDBJ databases">
        <authorList>
            <person name="Ehlers B."/>
            <person name="Leendertz F.H."/>
        </authorList>
    </citation>
    <scope>NUCLEOTIDE SEQUENCE [LARGE SCALE GENOMIC DNA]</scope>
    <source>
        <strain evidence="1 2">DSM 18289</strain>
    </source>
</reference>
<dbReference type="RefSeq" id="WP_097155502.1">
    <property type="nucleotide sequence ID" value="NZ_OBEL01000007.1"/>
</dbReference>
<evidence type="ECO:0000313" key="1">
    <source>
        <dbReference type="EMBL" id="SNZ21116.1"/>
    </source>
</evidence>
<evidence type="ECO:0000313" key="2">
    <source>
        <dbReference type="Proteomes" id="UP000219439"/>
    </source>
</evidence>
<dbReference type="InterPro" id="IPR053759">
    <property type="entry name" value="CDI_Immunity_Comp"/>
</dbReference>